<dbReference type="Proteomes" id="UP000033115">
    <property type="component" value="Chromosome"/>
</dbReference>
<dbReference type="SUPFAM" id="SSF47413">
    <property type="entry name" value="lambda repressor-like DNA-binding domains"/>
    <property type="match status" value="1"/>
</dbReference>
<reference evidence="2 3" key="1">
    <citation type="journal article" date="2015" name="J. Biotechnol.">
        <title>Complete genome sequence of a malodorant-producing acetogen, Clostridium scatologenes ATCC 25775(T).</title>
        <authorList>
            <person name="Zhu Z."/>
            <person name="Guo T."/>
            <person name="Zheng H."/>
            <person name="Song T."/>
            <person name="Ouyang P."/>
            <person name="Xie J."/>
        </authorList>
    </citation>
    <scope>NUCLEOTIDE SEQUENCE [LARGE SCALE GENOMIC DNA]</scope>
    <source>
        <strain evidence="2 3">ATCC 25775</strain>
    </source>
</reference>
<dbReference type="GO" id="GO:0003677">
    <property type="term" value="F:DNA binding"/>
    <property type="evidence" value="ECO:0007669"/>
    <property type="project" value="UniProtKB-KW"/>
</dbReference>
<keyword evidence="2" id="KW-0238">DNA-binding</keyword>
<dbReference type="RefSeq" id="WP_029160959.1">
    <property type="nucleotide sequence ID" value="NZ_CP009933.1"/>
</dbReference>
<dbReference type="STRING" id="1548.CSCA_3044"/>
<feature type="domain" description="HTH cro/C1-type" evidence="1">
    <location>
        <begin position="16"/>
        <end position="58"/>
    </location>
</feature>
<dbReference type="CDD" id="cd00093">
    <property type="entry name" value="HTH_XRE"/>
    <property type="match status" value="1"/>
</dbReference>
<evidence type="ECO:0000313" key="2">
    <source>
        <dbReference type="EMBL" id="AKA70169.1"/>
    </source>
</evidence>
<dbReference type="EMBL" id="CP009933">
    <property type="protein sequence ID" value="AKA70169.1"/>
    <property type="molecule type" value="Genomic_DNA"/>
</dbReference>
<keyword evidence="3" id="KW-1185">Reference proteome</keyword>
<name>A0A0E3MA37_CLOSL</name>
<proteinExistence type="predicted"/>
<dbReference type="KEGG" id="csq:CSCA_3044"/>
<evidence type="ECO:0000313" key="3">
    <source>
        <dbReference type="Proteomes" id="UP000033115"/>
    </source>
</evidence>
<gene>
    <name evidence="2" type="ORF">CSCA_3044</name>
</gene>
<dbReference type="AlphaFoldDB" id="A0A0E3MA37"/>
<accession>A0A0E3MA37</accession>
<dbReference type="InterPro" id="IPR010982">
    <property type="entry name" value="Lambda_DNA-bd_dom_sf"/>
</dbReference>
<dbReference type="Gene3D" id="1.10.260.40">
    <property type="entry name" value="lambda repressor-like DNA-binding domains"/>
    <property type="match status" value="1"/>
</dbReference>
<protein>
    <submittedName>
        <fullName evidence="2">DNA-binding protein</fullName>
    </submittedName>
</protein>
<organism evidence="2 3">
    <name type="scientific">Clostridium scatologenes</name>
    <dbReference type="NCBI Taxonomy" id="1548"/>
    <lineage>
        <taxon>Bacteria</taxon>
        <taxon>Bacillati</taxon>
        <taxon>Bacillota</taxon>
        <taxon>Clostridia</taxon>
        <taxon>Eubacteriales</taxon>
        <taxon>Clostridiaceae</taxon>
        <taxon>Clostridium</taxon>
    </lineage>
</organism>
<dbReference type="HOGENOM" id="CLU_1382644_0_0_9"/>
<dbReference type="PROSITE" id="PS50943">
    <property type="entry name" value="HTH_CROC1"/>
    <property type="match status" value="1"/>
</dbReference>
<evidence type="ECO:0000259" key="1">
    <source>
        <dbReference type="PROSITE" id="PS50943"/>
    </source>
</evidence>
<sequence>MIGLEYALGVYGIQHSELAARLGIQRQNINQWIKCKSKIPKKYFPVLSDMFGISIEYLQKELDDIDKLVIQKEKLMKELKPEIVKYDMDYNFEERDVVQVPIYSIDKEIKSLDKEIKKIKIIDEFKNIINSSKEDYELDKFILLLKLFKSEKVNKHIVEDTIEAICHYYDIVPEWVLISSSEDLHGAKDYMDDIAEVIKKYYK</sequence>
<dbReference type="InterPro" id="IPR001387">
    <property type="entry name" value="Cro/C1-type_HTH"/>
</dbReference>